<feature type="transmembrane region" description="Helical" evidence="9">
    <location>
        <begin position="214"/>
        <end position="236"/>
    </location>
</feature>
<comment type="similarity">
    <text evidence="8">Belongs to the G-protein coupled receptor 1 family.</text>
</comment>
<protein>
    <submittedName>
        <fullName evidence="11">HCRTR2</fullName>
    </submittedName>
</protein>
<evidence type="ECO:0000256" key="4">
    <source>
        <dbReference type="ARBA" id="ARBA00023040"/>
    </source>
</evidence>
<keyword evidence="3 9" id="KW-1133">Transmembrane helix</keyword>
<feature type="transmembrane region" description="Helical" evidence="9">
    <location>
        <begin position="282"/>
        <end position="303"/>
    </location>
</feature>
<feature type="domain" description="G-protein coupled receptors family 1 profile" evidence="10">
    <location>
        <begin position="64"/>
        <end position="339"/>
    </location>
</feature>
<evidence type="ECO:0000256" key="3">
    <source>
        <dbReference type="ARBA" id="ARBA00022989"/>
    </source>
</evidence>
<dbReference type="InterPro" id="IPR000276">
    <property type="entry name" value="GPCR_Rhodpsn"/>
</dbReference>
<dbReference type="OrthoDB" id="5987936at2759"/>
<keyword evidence="2 8" id="KW-0812">Transmembrane</keyword>
<dbReference type="GO" id="GO:0005886">
    <property type="term" value="C:plasma membrane"/>
    <property type="evidence" value="ECO:0007669"/>
    <property type="project" value="TreeGrafter"/>
</dbReference>
<name>A0A6J8CHR5_MYTCO</name>
<dbReference type="PANTHER" id="PTHR45695">
    <property type="entry name" value="LEUCOKININ RECEPTOR-RELATED"/>
    <property type="match status" value="1"/>
</dbReference>
<keyword evidence="6 8" id="KW-0675">Receptor</keyword>
<evidence type="ECO:0000256" key="7">
    <source>
        <dbReference type="ARBA" id="ARBA00023224"/>
    </source>
</evidence>
<evidence type="ECO:0000313" key="12">
    <source>
        <dbReference type="Proteomes" id="UP000507470"/>
    </source>
</evidence>
<organism evidence="11 12">
    <name type="scientific">Mytilus coruscus</name>
    <name type="common">Sea mussel</name>
    <dbReference type="NCBI Taxonomy" id="42192"/>
    <lineage>
        <taxon>Eukaryota</taxon>
        <taxon>Metazoa</taxon>
        <taxon>Spiralia</taxon>
        <taxon>Lophotrochozoa</taxon>
        <taxon>Mollusca</taxon>
        <taxon>Bivalvia</taxon>
        <taxon>Autobranchia</taxon>
        <taxon>Pteriomorphia</taxon>
        <taxon>Mytilida</taxon>
        <taxon>Mytiloidea</taxon>
        <taxon>Mytilidae</taxon>
        <taxon>Mytilinae</taxon>
        <taxon>Mytilus</taxon>
    </lineage>
</organism>
<dbReference type="InterPro" id="IPR000204">
    <property type="entry name" value="Orexin_rcpt"/>
</dbReference>
<dbReference type="PANTHER" id="PTHR45695:SF15">
    <property type="entry name" value="OPSIN RH2"/>
    <property type="match status" value="1"/>
</dbReference>
<feature type="transmembrane region" description="Helical" evidence="9">
    <location>
        <begin position="113"/>
        <end position="143"/>
    </location>
</feature>
<keyword evidence="4 8" id="KW-0297">G-protein coupled receptor</keyword>
<comment type="subcellular location">
    <subcellularLocation>
        <location evidence="1">Membrane</location>
        <topology evidence="1">Multi-pass membrane protein</topology>
    </subcellularLocation>
</comment>
<dbReference type="SUPFAM" id="SSF81321">
    <property type="entry name" value="Family A G protein-coupled receptor-like"/>
    <property type="match status" value="1"/>
</dbReference>
<dbReference type="InterPro" id="IPR017452">
    <property type="entry name" value="GPCR_Rhodpsn_7TM"/>
</dbReference>
<feature type="transmembrane region" description="Helical" evidence="9">
    <location>
        <begin position="164"/>
        <end position="184"/>
    </location>
</feature>
<feature type="transmembrane region" description="Helical" evidence="9">
    <location>
        <begin position="323"/>
        <end position="342"/>
    </location>
</feature>
<evidence type="ECO:0000256" key="8">
    <source>
        <dbReference type="RuleBase" id="RU000688"/>
    </source>
</evidence>
<evidence type="ECO:0000256" key="9">
    <source>
        <dbReference type="SAM" id="Phobius"/>
    </source>
</evidence>
<evidence type="ECO:0000256" key="2">
    <source>
        <dbReference type="ARBA" id="ARBA00022692"/>
    </source>
</evidence>
<dbReference type="GO" id="GO:0016499">
    <property type="term" value="F:orexin receptor activity"/>
    <property type="evidence" value="ECO:0007669"/>
    <property type="project" value="InterPro"/>
</dbReference>
<accession>A0A6J8CHR5</accession>
<keyword evidence="12" id="KW-1185">Reference proteome</keyword>
<evidence type="ECO:0000313" key="11">
    <source>
        <dbReference type="EMBL" id="CAC5396023.1"/>
    </source>
</evidence>
<proteinExistence type="inferred from homology"/>
<sequence length="393" mass="44612">MLDFNGTNENSTKNNTTCFDILDDGDCKNENDVRTYLATYIIPEWYEWIVITVYILTFIIGMTGNVLVCFAVWRNHQMRTVTNMFIVNLSVADLGIILICLPPTLLVDVTETWFMGLVICKLVYFLMTVSISVSVLTLAAIAVERWYAICRPLAFKSTRRRARIIIFVIWLVSASVALPDIIFLRLKRFERVPENVSDLLMSCQPGLDQEQQTVYQIALIVLLYLLPMICICVAYIQISHVLWKGDIPGDGDSRSVTQPMMDTRRMNVANEQLASRRKAAKMLITVVLAFAVCYFPVHLLNILRYAGVLKYIAVDGIRAYSYVAHWLPYLNSSSNPIIYNFMSAKFRKEFKMACICCCGPPEKGKQGFTFTSATHYISPNNVGTEQTSLTTLK</sequence>
<dbReference type="Pfam" id="PF00001">
    <property type="entry name" value="7tm_1"/>
    <property type="match status" value="1"/>
</dbReference>
<gene>
    <name evidence="11" type="ORF">MCOR_30632</name>
</gene>
<reference evidence="11 12" key="1">
    <citation type="submission" date="2020-06" db="EMBL/GenBank/DDBJ databases">
        <authorList>
            <person name="Li R."/>
            <person name="Bekaert M."/>
        </authorList>
    </citation>
    <scope>NUCLEOTIDE SEQUENCE [LARGE SCALE GENOMIC DNA]</scope>
    <source>
        <strain evidence="12">wild</strain>
    </source>
</reference>
<dbReference type="Gene3D" id="1.20.1070.10">
    <property type="entry name" value="Rhodopsin 7-helix transmembrane proteins"/>
    <property type="match status" value="1"/>
</dbReference>
<dbReference type="Proteomes" id="UP000507470">
    <property type="component" value="Unassembled WGS sequence"/>
</dbReference>
<dbReference type="PROSITE" id="PS50262">
    <property type="entry name" value="G_PROTEIN_RECEP_F1_2"/>
    <property type="match status" value="1"/>
</dbReference>
<evidence type="ECO:0000259" key="10">
    <source>
        <dbReference type="PROSITE" id="PS50262"/>
    </source>
</evidence>
<dbReference type="AlphaFoldDB" id="A0A6J8CHR5"/>
<dbReference type="GO" id="GO:0007631">
    <property type="term" value="P:feeding behavior"/>
    <property type="evidence" value="ECO:0007669"/>
    <property type="project" value="InterPro"/>
</dbReference>
<dbReference type="PRINTS" id="PR01064">
    <property type="entry name" value="OREXINR"/>
</dbReference>
<dbReference type="PRINTS" id="PR00237">
    <property type="entry name" value="GPCRRHODOPSN"/>
</dbReference>
<evidence type="ECO:0000256" key="1">
    <source>
        <dbReference type="ARBA" id="ARBA00004141"/>
    </source>
</evidence>
<keyword evidence="7 8" id="KW-0807">Transducer</keyword>
<evidence type="ECO:0000256" key="5">
    <source>
        <dbReference type="ARBA" id="ARBA00023136"/>
    </source>
</evidence>
<dbReference type="FunFam" id="1.20.1070.10:FF:000291">
    <property type="entry name" value="Predicted protein"/>
    <property type="match status" value="1"/>
</dbReference>
<dbReference type="EMBL" id="CACVKT020005600">
    <property type="protein sequence ID" value="CAC5396023.1"/>
    <property type="molecule type" value="Genomic_DNA"/>
</dbReference>
<feature type="transmembrane region" description="Helical" evidence="9">
    <location>
        <begin position="48"/>
        <end position="73"/>
    </location>
</feature>
<evidence type="ECO:0000256" key="6">
    <source>
        <dbReference type="ARBA" id="ARBA00023170"/>
    </source>
</evidence>
<feature type="transmembrane region" description="Helical" evidence="9">
    <location>
        <begin position="85"/>
        <end position="107"/>
    </location>
</feature>
<dbReference type="PROSITE" id="PS00237">
    <property type="entry name" value="G_PROTEIN_RECEP_F1_1"/>
    <property type="match status" value="1"/>
</dbReference>
<keyword evidence="5 9" id="KW-0472">Membrane</keyword>